<organism evidence="2 3">
    <name type="scientific">Mycolicibacterium thermoresistibile (strain ATCC 19527 / DSM 44167 / CIP 105390 / JCM 6362 / NCTC 10409 / 316)</name>
    <name type="common">Mycobacterium thermoresistibile</name>
    <dbReference type="NCBI Taxonomy" id="1078020"/>
    <lineage>
        <taxon>Bacteria</taxon>
        <taxon>Bacillati</taxon>
        <taxon>Actinomycetota</taxon>
        <taxon>Actinomycetes</taxon>
        <taxon>Mycobacteriales</taxon>
        <taxon>Mycobacteriaceae</taxon>
        <taxon>Mycolicibacterium</taxon>
    </lineage>
</organism>
<dbReference type="AlphaFoldDB" id="G7CM21"/>
<feature type="region of interest" description="Disordered" evidence="1">
    <location>
        <begin position="264"/>
        <end position="407"/>
    </location>
</feature>
<feature type="compositionally biased region" description="Low complexity" evidence="1">
    <location>
        <begin position="365"/>
        <end position="376"/>
    </location>
</feature>
<evidence type="ECO:0000256" key="1">
    <source>
        <dbReference type="SAM" id="MobiDB-lite"/>
    </source>
</evidence>
<feature type="compositionally biased region" description="Basic and acidic residues" evidence="1">
    <location>
        <begin position="270"/>
        <end position="279"/>
    </location>
</feature>
<dbReference type="EMBL" id="AGVE01000050">
    <property type="protein sequence ID" value="EHI10974.1"/>
    <property type="molecule type" value="Genomic_DNA"/>
</dbReference>
<reference evidence="2 3" key="1">
    <citation type="submission" date="2011-11" db="EMBL/GenBank/DDBJ databases">
        <authorList>
            <consortium name="Tuberculosis Structural Genomics Consortium"/>
            <person name="Ioerger T.R."/>
        </authorList>
    </citation>
    <scope>NUCLEOTIDE SEQUENCE [LARGE SCALE GENOMIC DNA]</scope>
    <source>
        <strain evidence="3">ATCC 19527 / DSM 44167 / CIP 105390 / JCM 6362 / NCTC 10409 / 316</strain>
    </source>
</reference>
<feature type="compositionally biased region" description="Low complexity" evidence="1">
    <location>
        <begin position="285"/>
        <end position="301"/>
    </location>
</feature>
<keyword evidence="3" id="KW-1185">Reference proteome</keyword>
<dbReference type="PATRIC" id="fig|1078020.3.peg.4015"/>
<comment type="caution">
    <text evidence="2">The sequence shown here is derived from an EMBL/GenBank/DDBJ whole genome shotgun (WGS) entry which is preliminary data.</text>
</comment>
<evidence type="ECO:0000313" key="3">
    <source>
        <dbReference type="Proteomes" id="UP000004915"/>
    </source>
</evidence>
<feature type="compositionally biased region" description="Basic and acidic residues" evidence="1">
    <location>
        <begin position="307"/>
        <end position="316"/>
    </location>
</feature>
<protein>
    <recommendedName>
        <fullName evidence="4">PE-PGRS family protein</fullName>
    </recommendedName>
</protein>
<evidence type="ECO:0000313" key="2">
    <source>
        <dbReference type="EMBL" id="EHI10974.1"/>
    </source>
</evidence>
<accession>G7CM21</accession>
<dbReference type="Proteomes" id="UP000004915">
    <property type="component" value="Unassembled WGS sequence"/>
</dbReference>
<feature type="compositionally biased region" description="Low complexity" evidence="1">
    <location>
        <begin position="392"/>
        <end position="407"/>
    </location>
</feature>
<name>G7CM21_MYCT3</name>
<gene>
    <name evidence="2" type="ORF">KEK_20318</name>
</gene>
<proteinExistence type="predicted"/>
<evidence type="ECO:0008006" key="4">
    <source>
        <dbReference type="Google" id="ProtNLM"/>
    </source>
</evidence>
<sequence>MHAAPTAVAPVDLAAESNPLVALTQLFQNTTGNVGGLVNQILADPAPILEQLVANQIANVEYLRTLASTIGELLPDLIEGVRTSLGMFVEQIQAGNFIGAGQTLGQILVFAGLPLLGVISAPLGLLQNSTQNLANAAAQLPNVVGSVLFPTLLPIMGTINATFDAAQSISDAFGEGDFLTALGVALSTPIIVKDALLNGFAGGPGLLTADGPLSALIAARNLIARALTPIPPTGPDPVPPPMTLGAGASVVSLSVDAADHSLEAASSPLADKDSKDAKAPVESGDVAATTVTASITAADDTGGNGDGRTEAEKADADGTDTDSSDRAESLVTETGLEGADGVTGGTGDTVNGATNLSDGNKAGPSTAALTAADSSSNNKLGATKPRPGVKKAGANASAASSSDSGDE</sequence>